<dbReference type="Proteomes" id="UP000483379">
    <property type="component" value="Unassembled WGS sequence"/>
</dbReference>
<evidence type="ECO:0000313" key="9">
    <source>
        <dbReference type="EMBL" id="NEV61849.1"/>
    </source>
</evidence>
<proteinExistence type="inferred from homology"/>
<feature type="transmembrane region" description="Helical" evidence="8">
    <location>
        <begin position="418"/>
        <end position="438"/>
    </location>
</feature>
<dbReference type="EMBL" id="JAAIJQ010000018">
    <property type="protein sequence ID" value="NEV61849.1"/>
    <property type="molecule type" value="Genomic_DNA"/>
</dbReference>
<comment type="subcellular location">
    <subcellularLocation>
        <location evidence="1">Membrane</location>
        <topology evidence="1">Multi-pass membrane protein</topology>
    </subcellularLocation>
</comment>
<feature type="transmembrane region" description="Helical" evidence="8">
    <location>
        <begin position="342"/>
        <end position="370"/>
    </location>
</feature>
<dbReference type="GO" id="GO:0051117">
    <property type="term" value="F:ATPase binding"/>
    <property type="evidence" value="ECO:0007669"/>
    <property type="project" value="TreeGrafter"/>
</dbReference>
<keyword evidence="3" id="KW-0813">Transport</keyword>
<evidence type="ECO:0000256" key="1">
    <source>
        <dbReference type="ARBA" id="ARBA00004141"/>
    </source>
</evidence>
<gene>
    <name evidence="9" type="ORF">G3446_08090</name>
</gene>
<dbReference type="InterPro" id="IPR002490">
    <property type="entry name" value="V-ATPase_116kDa_su"/>
</dbReference>
<keyword evidence="4 8" id="KW-0812">Transmembrane</keyword>
<evidence type="ECO:0000256" key="5">
    <source>
        <dbReference type="ARBA" id="ARBA00022989"/>
    </source>
</evidence>
<comment type="similarity">
    <text evidence="2">Belongs to the V-ATPase 116 kDa subunit family.</text>
</comment>
<evidence type="ECO:0000313" key="10">
    <source>
        <dbReference type="Proteomes" id="UP000483379"/>
    </source>
</evidence>
<evidence type="ECO:0000256" key="7">
    <source>
        <dbReference type="ARBA" id="ARBA00023136"/>
    </source>
</evidence>
<feature type="transmembrane region" description="Helical" evidence="8">
    <location>
        <begin position="450"/>
        <end position="470"/>
    </location>
</feature>
<keyword evidence="5 8" id="KW-1133">Transmembrane helix</keyword>
<reference evidence="9 10" key="1">
    <citation type="submission" date="2020-02" db="EMBL/GenBank/DDBJ databases">
        <title>Genome sequences of Thiorhodococcus mannitoliphagus and Thiorhodococcus minor, purple sulfur photosynthetic bacteria in the gammaproteobacterial family, Chromatiaceae.</title>
        <authorList>
            <person name="Aviles F.A."/>
            <person name="Meyer T.E."/>
            <person name="Kyndt J.A."/>
        </authorList>
    </citation>
    <scope>NUCLEOTIDE SEQUENCE [LARGE SCALE GENOMIC DNA]</scope>
    <source>
        <strain evidence="9 10">DSM 11518</strain>
    </source>
</reference>
<evidence type="ECO:0000256" key="2">
    <source>
        <dbReference type="ARBA" id="ARBA00009904"/>
    </source>
</evidence>
<keyword evidence="7 8" id="KW-0472">Membrane</keyword>
<feature type="transmembrane region" description="Helical" evidence="8">
    <location>
        <begin position="476"/>
        <end position="492"/>
    </location>
</feature>
<protein>
    <submittedName>
        <fullName evidence="9">ATPase</fullName>
    </submittedName>
</protein>
<dbReference type="PANTHER" id="PTHR11629">
    <property type="entry name" value="VACUOLAR PROTON ATPASES"/>
    <property type="match status" value="1"/>
</dbReference>
<dbReference type="GO" id="GO:0007035">
    <property type="term" value="P:vacuolar acidification"/>
    <property type="evidence" value="ECO:0007669"/>
    <property type="project" value="TreeGrafter"/>
</dbReference>
<feature type="transmembrane region" description="Helical" evidence="8">
    <location>
        <begin position="377"/>
        <end position="398"/>
    </location>
</feature>
<evidence type="ECO:0000256" key="3">
    <source>
        <dbReference type="ARBA" id="ARBA00022448"/>
    </source>
</evidence>
<evidence type="ECO:0000256" key="8">
    <source>
        <dbReference type="SAM" id="Phobius"/>
    </source>
</evidence>
<keyword evidence="6" id="KW-0406">Ion transport</keyword>
<dbReference type="GO" id="GO:0046961">
    <property type="term" value="F:proton-transporting ATPase activity, rotational mechanism"/>
    <property type="evidence" value="ECO:0007669"/>
    <property type="project" value="InterPro"/>
</dbReference>
<sequence>MFRPVSTRWLEVLCPREESVRTLTELARTGALELELRAPSEADFPLKHIADKLARFDALYPSYKRYWERGTWRRGVVSEAPSAVAERSLARIESWRREADPLIGVLQSCEEELIRLKWLEQVIGLLKTGALDFAALSRCGPVLGDFCAILPMDAEVEFPAWTLVRQLPWQQQRCIMVLGPRARLGEVARQVKAVKGRLIERPAWLTGDALDSLARIRARRAFLSTRIVHLYAELDTLFDEYDLGHALGEAASLSWFAMHVGGLEPAGKHLLWITGWTLDLKGRDLSAALDRGCTRAILRLTPPPPGKQPPQVLVNPPWMRPFELFAKAFGVPGSDEVDPTPLLVLLVPLLFGYMFGDVGQGAVILAAGLLLRERFPLARLLVLGGASAMVFGVLYGSLFAREDLLPALWMSPLEDPGTILLVPLVTAVALLSLGQMLAGVGARWRGDLRLWLMQDLGFLVLYVGLVLQLATDGLGWLPLLGALWYLGGAFLAHRRLLGGIAAMGHLTESALQILVNTISFARVGAFALAHASLSVAISSMADSAPAWAWLVIMVLGNLVVIALEGLVVSIQTTRLVLFEFFNRFLRGSGRVFQPLPAPPLVTQGAV</sequence>
<dbReference type="GO" id="GO:0016471">
    <property type="term" value="C:vacuolar proton-transporting V-type ATPase complex"/>
    <property type="evidence" value="ECO:0007669"/>
    <property type="project" value="TreeGrafter"/>
</dbReference>
<dbReference type="AlphaFoldDB" id="A0A6M0JXF7"/>
<evidence type="ECO:0000256" key="4">
    <source>
        <dbReference type="ARBA" id="ARBA00022692"/>
    </source>
</evidence>
<feature type="transmembrane region" description="Helical" evidence="8">
    <location>
        <begin position="513"/>
        <end position="540"/>
    </location>
</feature>
<dbReference type="GO" id="GO:0033179">
    <property type="term" value="C:proton-transporting V-type ATPase, V0 domain"/>
    <property type="evidence" value="ECO:0007669"/>
    <property type="project" value="InterPro"/>
</dbReference>
<feature type="transmembrane region" description="Helical" evidence="8">
    <location>
        <begin position="546"/>
        <end position="568"/>
    </location>
</feature>
<comment type="caution">
    <text evidence="9">The sequence shown here is derived from an EMBL/GenBank/DDBJ whole genome shotgun (WGS) entry which is preliminary data.</text>
</comment>
<keyword evidence="10" id="KW-1185">Reference proteome</keyword>
<dbReference type="RefSeq" id="WP_164452325.1">
    <property type="nucleotide sequence ID" value="NZ_JAAIJQ010000018.1"/>
</dbReference>
<organism evidence="9 10">
    <name type="scientific">Thiorhodococcus minor</name>
    <dbReference type="NCBI Taxonomy" id="57489"/>
    <lineage>
        <taxon>Bacteria</taxon>
        <taxon>Pseudomonadati</taxon>
        <taxon>Pseudomonadota</taxon>
        <taxon>Gammaproteobacteria</taxon>
        <taxon>Chromatiales</taxon>
        <taxon>Chromatiaceae</taxon>
        <taxon>Thiorhodococcus</taxon>
    </lineage>
</organism>
<name>A0A6M0JXF7_9GAMM</name>
<accession>A0A6M0JXF7</accession>
<dbReference type="Pfam" id="PF01496">
    <property type="entry name" value="V_ATPase_I"/>
    <property type="match status" value="1"/>
</dbReference>
<dbReference type="PANTHER" id="PTHR11629:SF63">
    <property type="entry name" value="V-TYPE PROTON ATPASE SUBUNIT A"/>
    <property type="match status" value="1"/>
</dbReference>
<evidence type="ECO:0000256" key="6">
    <source>
        <dbReference type="ARBA" id="ARBA00023065"/>
    </source>
</evidence>